<keyword evidence="1" id="KW-0472">Membrane</keyword>
<evidence type="ECO:0000256" key="1">
    <source>
        <dbReference type="SAM" id="Phobius"/>
    </source>
</evidence>
<geneLocation type="mitochondrion" evidence="2"/>
<keyword evidence="1" id="KW-0812">Transmembrane</keyword>
<keyword evidence="1" id="KW-1133">Transmembrane helix</keyword>
<name>A0A517LS45_9CRUS</name>
<dbReference type="EMBL" id="MK354235">
    <property type="protein sequence ID" value="QDS78459.1"/>
    <property type="molecule type" value="Genomic_DNA"/>
</dbReference>
<dbReference type="SMR" id="A0A517LS45"/>
<protein>
    <submittedName>
        <fullName evidence="2">NADH dehydrogenase subunit 4L</fullName>
    </submittedName>
</protein>
<proteinExistence type="predicted"/>
<dbReference type="Gene3D" id="1.10.287.3510">
    <property type="match status" value="1"/>
</dbReference>
<evidence type="ECO:0000313" key="2">
    <source>
        <dbReference type="EMBL" id="QDS78459.1"/>
    </source>
</evidence>
<organism evidence="2">
    <name type="scientific">Gammarus lacustris</name>
    <dbReference type="NCBI Taxonomy" id="52639"/>
    <lineage>
        <taxon>Eukaryota</taxon>
        <taxon>Metazoa</taxon>
        <taxon>Ecdysozoa</taxon>
        <taxon>Arthropoda</taxon>
        <taxon>Crustacea</taxon>
        <taxon>Multicrustacea</taxon>
        <taxon>Malacostraca</taxon>
        <taxon>Eumalacostraca</taxon>
        <taxon>Peracarida</taxon>
        <taxon>Amphipoda</taxon>
        <taxon>Senticaudata</taxon>
        <taxon>Gammarida</taxon>
        <taxon>Gammaridira</taxon>
        <taxon>Gammaroidea</taxon>
        <taxon>Gammaridae</taxon>
        <taxon>Gammarus</taxon>
    </lineage>
</organism>
<dbReference type="AlphaFoldDB" id="A0A517LS45"/>
<feature type="transmembrane region" description="Helical" evidence="1">
    <location>
        <begin position="58"/>
        <end position="83"/>
    </location>
</feature>
<sequence>MMMFQMKIMILAGLASGLFSYILNYSHLLNSLLSLEFLVVIIYWWLSLSVLGSSGNLFFILFYLVMVVCESVLGLSLFIGSAYSHGSDYMKMYSSLTC</sequence>
<accession>A0A517LS45</accession>
<reference evidence="2" key="1">
    <citation type="submission" date="2019-01" db="EMBL/GenBank/DDBJ databases">
        <title>The complete mitochondrial genomes of Gammarus pisinnus and Gammarus lacustris.</title>
        <authorList>
            <person name="Sun S."/>
        </authorList>
    </citation>
    <scope>NUCLEOTIDE SEQUENCE</scope>
</reference>
<feature type="transmembrane region" description="Helical" evidence="1">
    <location>
        <begin position="30"/>
        <end position="46"/>
    </location>
</feature>
<gene>
    <name evidence="2" type="primary">nad4L</name>
</gene>
<keyword evidence="2" id="KW-0496">Mitochondrion</keyword>